<evidence type="ECO:0000313" key="3">
    <source>
        <dbReference type="WBParaSite" id="Pan_g16204.t1"/>
    </source>
</evidence>
<dbReference type="AlphaFoldDB" id="A0A7E4V3T5"/>
<dbReference type="WBParaSite" id="Pan_g16204.t1">
    <property type="protein sequence ID" value="Pan_g16204.t1"/>
    <property type="gene ID" value="Pan_g16204"/>
</dbReference>
<feature type="transmembrane region" description="Helical" evidence="1">
    <location>
        <begin position="112"/>
        <end position="138"/>
    </location>
</feature>
<keyword evidence="1" id="KW-0472">Membrane</keyword>
<proteinExistence type="predicted"/>
<accession>A0A7E4V3T5</accession>
<keyword evidence="1" id="KW-1133">Transmembrane helix</keyword>
<protein>
    <submittedName>
        <fullName evidence="3">CUB domain-containing protein</fullName>
    </submittedName>
</protein>
<reference evidence="3" key="2">
    <citation type="submission" date="2020-10" db="UniProtKB">
        <authorList>
            <consortium name="WormBaseParasite"/>
        </authorList>
    </citation>
    <scope>IDENTIFICATION</scope>
</reference>
<keyword evidence="2" id="KW-1185">Reference proteome</keyword>
<sequence>MVFEVVNYQNCQGLIGLCYKAVENKDREAFFCGPDYCYITINHKRKIAAGFTEEYFGSILRFTRDYQSSFSCEPNVEDGYHHWIFFHLPNGCEIKVVGAIDPDKDEYAKLKLAIYVLCGIAAVVILIAIGSVAYCLFIRPKYFASTSRTLGSGQIGSAQ</sequence>
<dbReference type="Proteomes" id="UP000492821">
    <property type="component" value="Unassembled WGS sequence"/>
</dbReference>
<reference evidence="2" key="1">
    <citation type="journal article" date="2013" name="Genetics">
        <title>The draft genome and transcriptome of Panagrellus redivivus are shaped by the harsh demands of a free-living lifestyle.</title>
        <authorList>
            <person name="Srinivasan J."/>
            <person name="Dillman A.R."/>
            <person name="Macchietto M.G."/>
            <person name="Heikkinen L."/>
            <person name="Lakso M."/>
            <person name="Fracchia K.M."/>
            <person name="Antoshechkin I."/>
            <person name="Mortazavi A."/>
            <person name="Wong G."/>
            <person name="Sternberg P.W."/>
        </authorList>
    </citation>
    <scope>NUCLEOTIDE SEQUENCE [LARGE SCALE GENOMIC DNA]</scope>
    <source>
        <strain evidence="2">MT8872</strain>
    </source>
</reference>
<keyword evidence="1" id="KW-0812">Transmembrane</keyword>
<evidence type="ECO:0000256" key="1">
    <source>
        <dbReference type="SAM" id="Phobius"/>
    </source>
</evidence>
<organism evidence="2 3">
    <name type="scientific">Panagrellus redivivus</name>
    <name type="common">Microworm</name>
    <dbReference type="NCBI Taxonomy" id="6233"/>
    <lineage>
        <taxon>Eukaryota</taxon>
        <taxon>Metazoa</taxon>
        <taxon>Ecdysozoa</taxon>
        <taxon>Nematoda</taxon>
        <taxon>Chromadorea</taxon>
        <taxon>Rhabditida</taxon>
        <taxon>Tylenchina</taxon>
        <taxon>Panagrolaimomorpha</taxon>
        <taxon>Panagrolaimoidea</taxon>
        <taxon>Panagrolaimidae</taxon>
        <taxon>Panagrellus</taxon>
    </lineage>
</organism>
<evidence type="ECO:0000313" key="2">
    <source>
        <dbReference type="Proteomes" id="UP000492821"/>
    </source>
</evidence>
<name>A0A7E4V3T5_PANRE</name>